<evidence type="ECO:0000313" key="2">
    <source>
        <dbReference type="Proteomes" id="UP000257109"/>
    </source>
</evidence>
<keyword evidence="2" id="KW-1185">Reference proteome</keyword>
<dbReference type="AlphaFoldDB" id="A0A371HY46"/>
<organism evidence="1 2">
    <name type="scientific">Mucuna pruriens</name>
    <name type="common">Velvet bean</name>
    <name type="synonym">Dolichos pruriens</name>
    <dbReference type="NCBI Taxonomy" id="157652"/>
    <lineage>
        <taxon>Eukaryota</taxon>
        <taxon>Viridiplantae</taxon>
        <taxon>Streptophyta</taxon>
        <taxon>Embryophyta</taxon>
        <taxon>Tracheophyta</taxon>
        <taxon>Spermatophyta</taxon>
        <taxon>Magnoliopsida</taxon>
        <taxon>eudicotyledons</taxon>
        <taxon>Gunneridae</taxon>
        <taxon>Pentapetalae</taxon>
        <taxon>rosids</taxon>
        <taxon>fabids</taxon>
        <taxon>Fabales</taxon>
        <taxon>Fabaceae</taxon>
        <taxon>Papilionoideae</taxon>
        <taxon>50 kb inversion clade</taxon>
        <taxon>NPAAA clade</taxon>
        <taxon>indigoferoid/millettioid clade</taxon>
        <taxon>Phaseoleae</taxon>
        <taxon>Mucuna</taxon>
    </lineage>
</organism>
<sequence length="109" mass="12880">MAMKFYSSIHEIRENLIETYSMKKDYIACCDIESKIFNSKQGTLSITKYYVGLVPRIEDVQSYSIAHTRLFERVRIFKFLHGLNSKYDPIRVQILGKEKLPFLFESEET</sequence>
<name>A0A371HY46_MUCPR</name>
<accession>A0A371HY46</accession>
<comment type="caution">
    <text evidence="1">The sequence shown here is derived from an EMBL/GenBank/DDBJ whole genome shotgun (WGS) entry which is preliminary data.</text>
</comment>
<feature type="non-terminal residue" evidence="1">
    <location>
        <position position="1"/>
    </location>
</feature>
<gene>
    <name evidence="1" type="ORF">CR513_08159</name>
</gene>
<reference evidence="1" key="1">
    <citation type="submission" date="2018-05" db="EMBL/GenBank/DDBJ databases">
        <title>Draft genome of Mucuna pruriens seed.</title>
        <authorList>
            <person name="Nnadi N.E."/>
            <person name="Vos R."/>
            <person name="Hasami M.H."/>
            <person name="Devisetty U.K."/>
            <person name="Aguiy J.C."/>
        </authorList>
    </citation>
    <scope>NUCLEOTIDE SEQUENCE [LARGE SCALE GENOMIC DNA]</scope>
    <source>
        <strain evidence="1">JCA_2017</strain>
    </source>
</reference>
<dbReference type="EMBL" id="QJKJ01001416">
    <property type="protein sequence ID" value="RDY07712.1"/>
    <property type="molecule type" value="Genomic_DNA"/>
</dbReference>
<dbReference type="Proteomes" id="UP000257109">
    <property type="component" value="Unassembled WGS sequence"/>
</dbReference>
<proteinExistence type="predicted"/>
<protein>
    <submittedName>
        <fullName evidence="1">Uncharacterized protein</fullName>
    </submittedName>
</protein>
<evidence type="ECO:0000313" key="1">
    <source>
        <dbReference type="EMBL" id="RDY07712.1"/>
    </source>
</evidence>
<dbReference type="OrthoDB" id="5544992at2759"/>